<organism evidence="2 3">
    <name type="scientific">Macrosiphum euphorbiae</name>
    <name type="common">potato aphid</name>
    <dbReference type="NCBI Taxonomy" id="13131"/>
    <lineage>
        <taxon>Eukaryota</taxon>
        <taxon>Metazoa</taxon>
        <taxon>Ecdysozoa</taxon>
        <taxon>Arthropoda</taxon>
        <taxon>Hexapoda</taxon>
        <taxon>Insecta</taxon>
        <taxon>Pterygota</taxon>
        <taxon>Neoptera</taxon>
        <taxon>Paraneoptera</taxon>
        <taxon>Hemiptera</taxon>
        <taxon>Sternorrhyncha</taxon>
        <taxon>Aphidomorpha</taxon>
        <taxon>Aphidoidea</taxon>
        <taxon>Aphididae</taxon>
        <taxon>Macrosiphini</taxon>
        <taxon>Macrosiphum</taxon>
    </lineage>
</organism>
<keyword evidence="3" id="KW-1185">Reference proteome</keyword>
<evidence type="ECO:0000313" key="2">
    <source>
        <dbReference type="EMBL" id="CAI6362871.1"/>
    </source>
</evidence>
<reference evidence="2 3" key="1">
    <citation type="submission" date="2023-01" db="EMBL/GenBank/DDBJ databases">
        <authorList>
            <person name="Whitehead M."/>
        </authorList>
    </citation>
    <scope>NUCLEOTIDE SEQUENCE [LARGE SCALE GENOMIC DNA]</scope>
</reference>
<feature type="signal peptide" evidence="1">
    <location>
        <begin position="1"/>
        <end position="22"/>
    </location>
</feature>
<proteinExistence type="predicted"/>
<evidence type="ECO:0000313" key="3">
    <source>
        <dbReference type="Proteomes" id="UP001160148"/>
    </source>
</evidence>
<protein>
    <submittedName>
        <fullName evidence="2">Uncharacterized protein</fullName>
    </submittedName>
</protein>
<dbReference type="AlphaFoldDB" id="A0AAV0X5A1"/>
<sequence>MKIWFNHVISVAVIVVFVVTSAKNIPQNPGANNQSGPAKPSARMLSNKINFPVSHTEGPEKSTTFTTSKPTTVTSAASTTTVTSMNIAATTTIKVPGPVNNTTSTTSIKGMTGIQTVIIANVRTENKNQTDGEVYLDIKNLINPPGLQDPPIKNQCPKGYTIMPNGDCKPKFVDQ</sequence>
<evidence type="ECO:0000256" key="1">
    <source>
        <dbReference type="SAM" id="SignalP"/>
    </source>
</evidence>
<dbReference type="Proteomes" id="UP001160148">
    <property type="component" value="Unassembled WGS sequence"/>
</dbReference>
<gene>
    <name evidence="2" type="ORF">MEUPH1_LOCUS17898</name>
</gene>
<name>A0AAV0X5A1_9HEMI</name>
<comment type="caution">
    <text evidence="2">The sequence shown here is derived from an EMBL/GenBank/DDBJ whole genome shotgun (WGS) entry which is preliminary data.</text>
</comment>
<feature type="chain" id="PRO_5043874896" evidence="1">
    <location>
        <begin position="23"/>
        <end position="175"/>
    </location>
</feature>
<dbReference type="EMBL" id="CARXXK010000003">
    <property type="protein sequence ID" value="CAI6362871.1"/>
    <property type="molecule type" value="Genomic_DNA"/>
</dbReference>
<accession>A0AAV0X5A1</accession>
<keyword evidence="1" id="KW-0732">Signal</keyword>